<protein>
    <submittedName>
        <fullName evidence="8">Cytochrome P450</fullName>
    </submittedName>
</protein>
<dbReference type="CDD" id="cd11040">
    <property type="entry name" value="CYP7_CYP8-like"/>
    <property type="match status" value="1"/>
</dbReference>
<proteinExistence type="inferred from homology"/>
<dbReference type="Pfam" id="PF00067">
    <property type="entry name" value="p450"/>
    <property type="match status" value="1"/>
</dbReference>
<comment type="caution">
    <text evidence="8">The sequence shown here is derived from an EMBL/GenBank/DDBJ whole genome shotgun (WGS) entry which is preliminary data.</text>
</comment>
<evidence type="ECO:0000256" key="5">
    <source>
        <dbReference type="ARBA" id="ARBA00023004"/>
    </source>
</evidence>
<dbReference type="GO" id="GO:0004497">
    <property type="term" value="F:monooxygenase activity"/>
    <property type="evidence" value="ECO:0007669"/>
    <property type="project" value="UniProtKB-KW"/>
</dbReference>
<reference evidence="8" key="1">
    <citation type="journal article" date="2021" name="Nat. Commun.">
        <title>Genetic determinants of endophytism in the Arabidopsis root mycobiome.</title>
        <authorList>
            <person name="Mesny F."/>
            <person name="Miyauchi S."/>
            <person name="Thiergart T."/>
            <person name="Pickel B."/>
            <person name="Atanasova L."/>
            <person name="Karlsson M."/>
            <person name="Huettel B."/>
            <person name="Barry K.W."/>
            <person name="Haridas S."/>
            <person name="Chen C."/>
            <person name="Bauer D."/>
            <person name="Andreopoulos W."/>
            <person name="Pangilinan J."/>
            <person name="LaButti K."/>
            <person name="Riley R."/>
            <person name="Lipzen A."/>
            <person name="Clum A."/>
            <person name="Drula E."/>
            <person name="Henrissat B."/>
            <person name="Kohler A."/>
            <person name="Grigoriev I.V."/>
            <person name="Martin F.M."/>
            <person name="Hacquard S."/>
        </authorList>
    </citation>
    <scope>NUCLEOTIDE SEQUENCE</scope>
    <source>
        <strain evidence="8">MPI-CAGE-CH-0235</strain>
    </source>
</reference>
<organism evidence="8 9">
    <name type="scientific">Stachybotrys elegans</name>
    <dbReference type="NCBI Taxonomy" id="80388"/>
    <lineage>
        <taxon>Eukaryota</taxon>
        <taxon>Fungi</taxon>
        <taxon>Dikarya</taxon>
        <taxon>Ascomycota</taxon>
        <taxon>Pezizomycotina</taxon>
        <taxon>Sordariomycetes</taxon>
        <taxon>Hypocreomycetidae</taxon>
        <taxon>Hypocreales</taxon>
        <taxon>Stachybotryaceae</taxon>
        <taxon>Stachybotrys</taxon>
    </lineage>
</organism>
<dbReference type="PANTHER" id="PTHR47582:SF1">
    <property type="entry name" value="P450, PUTATIVE (EUROFUNG)-RELATED"/>
    <property type="match status" value="1"/>
</dbReference>
<keyword evidence="6" id="KW-0503">Monooxygenase</keyword>
<dbReference type="AlphaFoldDB" id="A0A8K0WQM1"/>
<comment type="cofactor">
    <cofactor evidence="1 7">
        <name>heme</name>
        <dbReference type="ChEBI" id="CHEBI:30413"/>
    </cofactor>
</comment>
<evidence type="ECO:0000256" key="4">
    <source>
        <dbReference type="ARBA" id="ARBA00022723"/>
    </source>
</evidence>
<comment type="similarity">
    <text evidence="3">Belongs to the cytochrome P450 family.</text>
</comment>
<dbReference type="InterPro" id="IPR002403">
    <property type="entry name" value="Cyt_P450_E_grp-IV"/>
</dbReference>
<keyword evidence="7" id="KW-0349">Heme</keyword>
<dbReference type="GO" id="GO:0005506">
    <property type="term" value="F:iron ion binding"/>
    <property type="evidence" value="ECO:0007669"/>
    <property type="project" value="InterPro"/>
</dbReference>
<dbReference type="Proteomes" id="UP000813444">
    <property type="component" value="Unassembled WGS sequence"/>
</dbReference>
<dbReference type="PANTHER" id="PTHR47582">
    <property type="entry name" value="P450, PUTATIVE (EUROFUNG)-RELATED"/>
    <property type="match status" value="1"/>
</dbReference>
<keyword evidence="6" id="KW-0560">Oxidoreductase</keyword>
<accession>A0A8K0WQM1</accession>
<keyword evidence="4 7" id="KW-0479">Metal-binding</keyword>
<dbReference type="Gene3D" id="1.10.630.10">
    <property type="entry name" value="Cytochrome P450"/>
    <property type="match status" value="1"/>
</dbReference>
<evidence type="ECO:0000256" key="6">
    <source>
        <dbReference type="ARBA" id="ARBA00023033"/>
    </source>
</evidence>
<dbReference type="InterPro" id="IPR036396">
    <property type="entry name" value="Cyt_P450_sf"/>
</dbReference>
<feature type="binding site" description="axial binding residue" evidence="7">
    <location>
        <position position="433"/>
    </location>
    <ligand>
        <name>heme</name>
        <dbReference type="ChEBI" id="CHEBI:30413"/>
    </ligand>
    <ligandPart>
        <name>Fe</name>
        <dbReference type="ChEBI" id="CHEBI:18248"/>
    </ligandPart>
</feature>
<name>A0A8K0WQM1_9HYPO</name>
<dbReference type="GO" id="GO:0016705">
    <property type="term" value="F:oxidoreductase activity, acting on paired donors, with incorporation or reduction of molecular oxygen"/>
    <property type="evidence" value="ECO:0007669"/>
    <property type="project" value="InterPro"/>
</dbReference>
<evidence type="ECO:0000256" key="1">
    <source>
        <dbReference type="ARBA" id="ARBA00001971"/>
    </source>
</evidence>
<keyword evidence="5 7" id="KW-0408">Iron</keyword>
<evidence type="ECO:0000313" key="8">
    <source>
        <dbReference type="EMBL" id="KAH7316967.1"/>
    </source>
</evidence>
<keyword evidence="9" id="KW-1185">Reference proteome</keyword>
<evidence type="ECO:0000256" key="7">
    <source>
        <dbReference type="PIRSR" id="PIRSR602403-1"/>
    </source>
</evidence>
<sequence>MPSAFVLSVAGLAATYVFLRALAFVVEDPREPKTITGAIPFISPLVGMLTEKTGFYIRMRDQYNLPIYTLRVPGPPLYIANSLSICQRIDRHILTVAFSPIQMRACEKAMGVSKAGMDSIANHRRLAEDGYFRSFPRSSAAAISPGPGLDALNKAAIGVFATSLDRLADKGRTSLDLYKWIRHELFAATNEATYGLHNPFRHFENEKAWFEYESSIMVLLMDFFPRIIARKSLQARDRMVRELHRYLERGQHEQGSLLVQIRRKHNAQFGLDTRDSAHIEVGQVAAGIVNTAPTAFWFIWKILSDPEVLQDCRHEVQELVEVGPDESRTINLAQVRTSCPILVSTWQETLRFYGISISARIIQEDTMVDNDFLLKKGGVLLMPNATIHSDKAIWGPTADEFNHKRFLKTNTGGDAARHPAAAFRGFGSGHVLCPGRHFASMEVLALAALILVRFDVSPRSGKWSTPKKDMAMDRACPLPLSNTEVDFVPRDNHKWSVTFTGSSQGINIVAEDLERET</sequence>
<gene>
    <name evidence="8" type="ORF">B0I35DRAFT_461512</name>
</gene>
<comment type="pathway">
    <text evidence="2">Mycotoxin biosynthesis.</text>
</comment>
<dbReference type="SUPFAM" id="SSF48264">
    <property type="entry name" value="Cytochrome P450"/>
    <property type="match status" value="1"/>
</dbReference>
<dbReference type="GO" id="GO:0020037">
    <property type="term" value="F:heme binding"/>
    <property type="evidence" value="ECO:0007669"/>
    <property type="project" value="InterPro"/>
</dbReference>
<evidence type="ECO:0000313" key="9">
    <source>
        <dbReference type="Proteomes" id="UP000813444"/>
    </source>
</evidence>
<dbReference type="InterPro" id="IPR053007">
    <property type="entry name" value="CYP450_monoxygenase_sec-met"/>
</dbReference>
<dbReference type="PRINTS" id="PR00465">
    <property type="entry name" value="EP450IV"/>
</dbReference>
<dbReference type="EMBL" id="JAGPNK010000008">
    <property type="protein sequence ID" value="KAH7316967.1"/>
    <property type="molecule type" value="Genomic_DNA"/>
</dbReference>
<dbReference type="OrthoDB" id="1470350at2759"/>
<evidence type="ECO:0000256" key="3">
    <source>
        <dbReference type="ARBA" id="ARBA00010617"/>
    </source>
</evidence>
<evidence type="ECO:0000256" key="2">
    <source>
        <dbReference type="ARBA" id="ARBA00004685"/>
    </source>
</evidence>
<dbReference type="InterPro" id="IPR001128">
    <property type="entry name" value="Cyt_P450"/>
</dbReference>